<organism evidence="1 2">
    <name type="scientific">Candidatus Syntrophosphaera thermopropionivorans</name>
    <dbReference type="NCBI Taxonomy" id="2593015"/>
    <lineage>
        <taxon>Bacteria</taxon>
        <taxon>Pseudomonadati</taxon>
        <taxon>Candidatus Cloacimonadota</taxon>
        <taxon>Candidatus Cloacimonadia</taxon>
        <taxon>Candidatus Cloacimonadales</taxon>
        <taxon>Candidatus Cloacimonadaceae</taxon>
        <taxon>Candidatus Syntrophosphaera</taxon>
    </lineage>
</organism>
<dbReference type="Proteomes" id="UP000294588">
    <property type="component" value="Unassembled WGS sequence"/>
</dbReference>
<keyword evidence="2" id="KW-1185">Reference proteome</keyword>
<evidence type="ECO:0000313" key="2">
    <source>
        <dbReference type="Proteomes" id="UP000294588"/>
    </source>
</evidence>
<name>A0AC61QI93_9BACT</name>
<reference evidence="1" key="1">
    <citation type="submission" date="2019-03" db="EMBL/GenBank/DDBJ databases">
        <title>Candidatus Syntrophosphaera thermopropionivorans: a novel player in syntrophic propionate oxidation during anaerobic digestion.</title>
        <authorList>
            <person name="Dyksma S."/>
        </authorList>
    </citation>
    <scope>NUCLEOTIDE SEQUENCE</scope>
    <source>
        <strain evidence="1">W5</strain>
    </source>
</reference>
<proteinExistence type="predicted"/>
<keyword evidence="1" id="KW-0378">Hydrolase</keyword>
<keyword evidence="1" id="KW-0645">Protease</keyword>
<comment type="caution">
    <text evidence="1">The sequence shown here is derived from an EMBL/GenBank/DDBJ whole genome shotgun (WGS) entry which is preliminary data.</text>
</comment>
<keyword evidence="1" id="KW-0031">Aminopeptidase</keyword>
<sequence length="412" mass="46973">MDAEITKRRREKLSEQLGDKESVIVFAKPEITLEKFSQDSNFLYLTGINEPELIYIAAKVSGRWNEVLFIERGNPERVVWEGAKLSMEEAKELSGIQQIRYKDEFYPYLSGMCSQLSRIYSNLGYPMLHKPATYPLFMLQPVREKYPHIEIRDLGDLITPLRLVKDEWEIEQLKRAIDITGLGIMDILHTAKAGMMEYELEATLFYRMQVNGLQQWGFAPIIATGINAATLHYEKNNCQIQPGDLILMDVGASCNGYSADITRCFPIEQRFSYRQAQIYNIVLDVNKRIIELVKPGVELSVLNNKTVEWLAEGMLSIGLINSKDEVRKYYMHSVSHFLGLDTHDVGGREAVLTPGNVITVEPGIYIPEERLGVRIEDDVLVTDDGHQVLSAGIPKEISEIESIRQEAFQNEH</sequence>
<dbReference type="EMBL" id="SMOG01000021">
    <property type="protein sequence ID" value="TDF72657.1"/>
    <property type="molecule type" value="Genomic_DNA"/>
</dbReference>
<protein>
    <submittedName>
        <fullName evidence="1">Aminopeptidase P family protein</fullName>
    </submittedName>
</protein>
<accession>A0AC61QI93</accession>
<evidence type="ECO:0000313" key="1">
    <source>
        <dbReference type="EMBL" id="TDF72657.1"/>
    </source>
</evidence>
<gene>
    <name evidence="1" type="ORF">E0946_05860</name>
</gene>